<feature type="binding site" evidence="12">
    <location>
        <position position="256"/>
    </location>
    <ligand>
        <name>K(+)</name>
        <dbReference type="ChEBI" id="CHEBI:29103"/>
    </ligand>
</feature>
<dbReference type="STRING" id="660470.Theba_2099"/>
<evidence type="ECO:0000256" key="11">
    <source>
        <dbReference type="ARBA" id="ARBA00023277"/>
    </source>
</evidence>
<dbReference type="CDD" id="cd01174">
    <property type="entry name" value="ribokinase"/>
    <property type="match status" value="1"/>
</dbReference>
<reference evidence="14 15" key="1">
    <citation type="journal article" date="2012" name="Genome Biol. Evol.">
        <title>Genome Sequence of the Mesophilic Thermotogales Bacterium Mesotoga prima MesG1.Ag.4.2 Reveals the Largest Thermotogales Genome To Date.</title>
        <authorList>
            <person name="Zhaxybayeva O."/>
            <person name="Swithers K.S."/>
            <person name="Foght J."/>
            <person name="Green A.G."/>
            <person name="Bruce D."/>
            <person name="Detter C."/>
            <person name="Han S."/>
            <person name="Teshima H."/>
            <person name="Han J."/>
            <person name="Woyke T."/>
            <person name="Pitluck S."/>
            <person name="Nolan M."/>
            <person name="Ivanova N."/>
            <person name="Pati A."/>
            <person name="Land M.L."/>
            <person name="Dlutek M."/>
            <person name="Doolittle W.F."/>
            <person name="Noll K.M."/>
            <person name="Nesbo C.L."/>
        </authorList>
    </citation>
    <scope>NUCLEOTIDE SEQUENCE [LARGE SCALE GENOMIC DNA]</scope>
    <source>
        <strain evidence="15">mesG1.Ag.4.2</strain>
    </source>
</reference>
<feature type="binding site" evidence="12">
    <location>
        <begin position="259"/>
        <end position="260"/>
    </location>
    <ligand>
        <name>ATP</name>
        <dbReference type="ChEBI" id="CHEBI:30616"/>
    </ligand>
</feature>
<dbReference type="GO" id="GO:0019303">
    <property type="term" value="P:D-ribose catabolic process"/>
    <property type="evidence" value="ECO:0007669"/>
    <property type="project" value="UniProtKB-UniRule"/>
</dbReference>
<name>I2F730_9BACT</name>
<dbReference type="SUPFAM" id="SSF53613">
    <property type="entry name" value="Ribokinase-like"/>
    <property type="match status" value="1"/>
</dbReference>
<feature type="binding site" evidence="12">
    <location>
        <position position="295"/>
    </location>
    <ligand>
        <name>K(+)</name>
        <dbReference type="ChEBI" id="CHEBI:29103"/>
    </ligand>
</feature>
<keyword evidence="8 12" id="KW-0067">ATP-binding</keyword>
<comment type="subunit">
    <text evidence="12">Homodimer.</text>
</comment>
<evidence type="ECO:0000256" key="10">
    <source>
        <dbReference type="ARBA" id="ARBA00022958"/>
    </source>
</evidence>
<feature type="binding site" evidence="12">
    <location>
        <begin position="45"/>
        <end position="49"/>
    </location>
    <ligand>
        <name>substrate</name>
    </ligand>
</feature>
<evidence type="ECO:0000256" key="9">
    <source>
        <dbReference type="ARBA" id="ARBA00022842"/>
    </source>
</evidence>
<dbReference type="InterPro" id="IPR002139">
    <property type="entry name" value="Ribo/fructo_kinase"/>
</dbReference>
<feature type="binding site" evidence="12">
    <location>
        <position position="299"/>
    </location>
    <ligand>
        <name>K(+)</name>
        <dbReference type="ChEBI" id="CHEBI:29103"/>
    </ligand>
</feature>
<evidence type="ECO:0000256" key="1">
    <source>
        <dbReference type="ARBA" id="ARBA00005380"/>
    </source>
</evidence>
<keyword evidence="15" id="KW-1185">Reference proteome</keyword>
<evidence type="ECO:0000256" key="8">
    <source>
        <dbReference type="ARBA" id="ARBA00022840"/>
    </source>
</evidence>
<evidence type="ECO:0000259" key="13">
    <source>
        <dbReference type="Pfam" id="PF00294"/>
    </source>
</evidence>
<dbReference type="InterPro" id="IPR002173">
    <property type="entry name" value="Carboh/pur_kinase_PfkB_CS"/>
</dbReference>
<dbReference type="PROSITE" id="PS00584">
    <property type="entry name" value="PFKB_KINASES_2"/>
    <property type="match status" value="1"/>
</dbReference>
<evidence type="ECO:0000256" key="12">
    <source>
        <dbReference type="HAMAP-Rule" id="MF_01987"/>
    </source>
</evidence>
<dbReference type="GeneID" id="87107839"/>
<organism evidence="14 15">
    <name type="scientific">Mesotoga prima MesG1.Ag.4.2</name>
    <dbReference type="NCBI Taxonomy" id="660470"/>
    <lineage>
        <taxon>Bacteria</taxon>
        <taxon>Thermotogati</taxon>
        <taxon>Thermotogota</taxon>
        <taxon>Thermotogae</taxon>
        <taxon>Kosmotogales</taxon>
        <taxon>Kosmotogaceae</taxon>
        <taxon>Mesotoga</taxon>
    </lineage>
</organism>
<feature type="binding site" evidence="12">
    <location>
        <position position="284"/>
    </location>
    <ligand>
        <name>ATP</name>
        <dbReference type="ChEBI" id="CHEBI:30616"/>
    </ligand>
</feature>
<dbReference type="InterPro" id="IPR029056">
    <property type="entry name" value="Ribokinase-like"/>
</dbReference>
<keyword evidence="11 12" id="KW-0119">Carbohydrate metabolism</keyword>
<comment type="cofactor">
    <cofactor evidence="12">
        <name>Mg(2+)</name>
        <dbReference type="ChEBI" id="CHEBI:18420"/>
    </cofactor>
    <text evidence="12">Requires a divalent cation, most likely magnesium in vivo, as an electrophilic catalyst to aid phosphoryl group transfer. It is the chelate of the metal and the nucleotide that is the actual substrate.</text>
</comment>
<dbReference type="InterPro" id="IPR011611">
    <property type="entry name" value="PfkB_dom"/>
</dbReference>
<dbReference type="NCBIfam" id="TIGR02152">
    <property type="entry name" value="D_ribokin_bact"/>
    <property type="match status" value="1"/>
</dbReference>
<feature type="binding site" evidence="12">
    <location>
        <position position="293"/>
    </location>
    <ligand>
        <name>K(+)</name>
        <dbReference type="ChEBI" id="CHEBI:29103"/>
    </ligand>
</feature>
<proteinExistence type="inferred from homology"/>
<keyword evidence="10 12" id="KW-0630">Potassium</keyword>
<dbReference type="GO" id="GO:0005829">
    <property type="term" value="C:cytosol"/>
    <property type="evidence" value="ECO:0007669"/>
    <property type="project" value="TreeGrafter"/>
</dbReference>
<keyword evidence="5 12" id="KW-0479">Metal-binding</keyword>
<evidence type="ECO:0000256" key="2">
    <source>
        <dbReference type="ARBA" id="ARBA00012035"/>
    </source>
</evidence>
<dbReference type="PRINTS" id="PR00990">
    <property type="entry name" value="RIBOKINASE"/>
</dbReference>
<gene>
    <name evidence="12" type="primary">rbsK</name>
    <name evidence="14" type="ORF">Theba_2099</name>
</gene>
<dbReference type="Pfam" id="PF00294">
    <property type="entry name" value="PfkB"/>
    <property type="match status" value="1"/>
</dbReference>
<dbReference type="UniPathway" id="UPA00916">
    <property type="reaction ID" value="UER00889"/>
</dbReference>
<accession>I2F730</accession>
<evidence type="ECO:0000313" key="14">
    <source>
        <dbReference type="EMBL" id="AFK07733.1"/>
    </source>
</evidence>
<feature type="binding site" evidence="12">
    <location>
        <position position="260"/>
    </location>
    <ligand>
        <name>substrate</name>
    </ligand>
</feature>
<comment type="subcellular location">
    <subcellularLocation>
        <location evidence="12">Cytoplasm</location>
    </subcellularLocation>
</comment>
<dbReference type="KEGG" id="mpg:Theba_2099"/>
<feature type="binding site" evidence="12">
    <location>
        <begin position="228"/>
        <end position="233"/>
    </location>
    <ligand>
        <name>ATP</name>
        <dbReference type="ChEBI" id="CHEBI:30616"/>
    </ligand>
</feature>
<evidence type="ECO:0000256" key="7">
    <source>
        <dbReference type="ARBA" id="ARBA00022777"/>
    </source>
</evidence>
<dbReference type="PANTHER" id="PTHR10584:SF166">
    <property type="entry name" value="RIBOKINASE"/>
    <property type="match status" value="1"/>
</dbReference>
<sequence>MIDYAFNGEILCMGSMNMDLVMVMDRLPEPGETVLTDNFSTYPGGKGGNQAVAAAISGARVQMFTKLGGDGFSEELIQMMKEKGVDTSRILRDPESTAGIAMIRVDKNGQNSISFTPGSNARLSPEDVEKNSDLFKRGRILLLTMEIAQETIFRAIKLAHENGMFTIVDPAPAPRNGFPDSIAPLINLIKPNESEARILTGIDVHDRESARIALQRLSSMGFNLPIITLGEKGVVGVDGNDFMDLKPFDVHCVDTTAAGDVFSGALAAALSKGMHLKESLEWANAAGALSTTISGAQTSIPAPKSVEKLLRRQV</sequence>
<dbReference type="GO" id="GO:0004747">
    <property type="term" value="F:ribokinase activity"/>
    <property type="evidence" value="ECO:0007669"/>
    <property type="project" value="UniProtKB-UniRule"/>
</dbReference>
<keyword evidence="7 12" id="KW-0418">Kinase</keyword>
<dbReference type="eggNOG" id="COG0524">
    <property type="taxonomic scope" value="Bacteria"/>
</dbReference>
<dbReference type="HOGENOM" id="CLU_027634_2_0_0"/>
<evidence type="ECO:0000313" key="15">
    <source>
        <dbReference type="Proteomes" id="UP000002881"/>
    </source>
</evidence>
<comment type="caution">
    <text evidence="12">Lacks conserved residue(s) required for the propagation of feature annotation.</text>
</comment>
<evidence type="ECO:0000256" key="5">
    <source>
        <dbReference type="ARBA" id="ARBA00022723"/>
    </source>
</evidence>
<keyword evidence="12" id="KW-0963">Cytoplasm</keyword>
<dbReference type="Proteomes" id="UP000002881">
    <property type="component" value="Chromosome"/>
</dbReference>
<protein>
    <recommendedName>
        <fullName evidence="3 12">Ribokinase</fullName>
        <shortName evidence="12">RK</shortName>
        <ecNumber evidence="2 12">2.7.1.15</ecNumber>
    </recommendedName>
</protein>
<comment type="similarity">
    <text evidence="12">Belongs to the carbohydrate kinase PfkB family. Ribokinase subfamily.</text>
</comment>
<comment type="activity regulation">
    <text evidence="12">Activated by a monovalent cation that binds near, but not in, the active site. The most likely occupant of the site in vivo is potassium. Ion binding induces a conformational change that may alter substrate affinity.</text>
</comment>
<dbReference type="GO" id="GO:0005524">
    <property type="term" value="F:ATP binding"/>
    <property type="evidence" value="ECO:0007669"/>
    <property type="project" value="UniProtKB-UniRule"/>
</dbReference>
<feature type="binding site" evidence="12">
    <location>
        <position position="146"/>
    </location>
    <ligand>
        <name>substrate</name>
    </ligand>
</feature>
<evidence type="ECO:0000256" key="6">
    <source>
        <dbReference type="ARBA" id="ARBA00022741"/>
    </source>
</evidence>
<comment type="function">
    <text evidence="12">Catalyzes the phosphorylation of ribose at O-5 in a reaction requiring ATP and magnesium. The resulting D-ribose-5-phosphate can then be used either for sythesis of nucleotides, histidine, and tryptophan, or as a component of the pentose phosphate pathway.</text>
</comment>
<evidence type="ECO:0000256" key="4">
    <source>
        <dbReference type="ARBA" id="ARBA00022679"/>
    </source>
</evidence>
<feature type="binding site" evidence="12">
    <location>
        <position position="254"/>
    </location>
    <ligand>
        <name>K(+)</name>
        <dbReference type="ChEBI" id="CHEBI:29103"/>
    </ligand>
</feature>
<dbReference type="EMBL" id="CP003532">
    <property type="protein sequence ID" value="AFK07733.1"/>
    <property type="molecule type" value="Genomic_DNA"/>
</dbReference>
<dbReference type="PANTHER" id="PTHR10584">
    <property type="entry name" value="SUGAR KINASE"/>
    <property type="match status" value="1"/>
</dbReference>
<dbReference type="HAMAP" id="MF_01987">
    <property type="entry name" value="Ribokinase"/>
    <property type="match status" value="1"/>
</dbReference>
<comment type="similarity">
    <text evidence="1">Belongs to the carbohydrate kinase pfkB family.</text>
</comment>
<keyword evidence="9 12" id="KW-0460">Magnesium</keyword>
<dbReference type="InterPro" id="IPR011877">
    <property type="entry name" value="Ribokinase"/>
</dbReference>
<feature type="binding site" evidence="12">
    <location>
        <position position="290"/>
    </location>
    <ligand>
        <name>K(+)</name>
        <dbReference type="ChEBI" id="CHEBI:29103"/>
    </ligand>
</feature>
<feature type="binding site" evidence="12">
    <location>
        <begin position="17"/>
        <end position="19"/>
    </location>
    <ligand>
        <name>substrate</name>
    </ligand>
</feature>
<dbReference type="RefSeq" id="WP_014731510.1">
    <property type="nucleotide sequence ID" value="NC_017934.1"/>
</dbReference>
<dbReference type="Gene3D" id="3.40.1190.20">
    <property type="match status" value="1"/>
</dbReference>
<keyword evidence="6 12" id="KW-0547">Nucleotide-binding</keyword>
<evidence type="ECO:0000256" key="3">
    <source>
        <dbReference type="ARBA" id="ARBA00016943"/>
    </source>
</evidence>
<feature type="binding site" evidence="12">
    <location>
        <position position="192"/>
    </location>
    <ligand>
        <name>ATP</name>
        <dbReference type="ChEBI" id="CHEBI:30616"/>
    </ligand>
</feature>
<keyword evidence="4 12" id="KW-0808">Transferase</keyword>
<dbReference type="GO" id="GO:0046872">
    <property type="term" value="F:metal ion binding"/>
    <property type="evidence" value="ECO:0007669"/>
    <property type="project" value="UniProtKB-KW"/>
</dbReference>
<feature type="active site" description="Proton acceptor" evidence="12">
    <location>
        <position position="260"/>
    </location>
</feature>
<dbReference type="AlphaFoldDB" id="I2F730"/>
<comment type="catalytic activity">
    <reaction evidence="12">
        <text>D-ribose + ATP = D-ribose 5-phosphate + ADP + H(+)</text>
        <dbReference type="Rhea" id="RHEA:13697"/>
        <dbReference type="ChEBI" id="CHEBI:15378"/>
        <dbReference type="ChEBI" id="CHEBI:30616"/>
        <dbReference type="ChEBI" id="CHEBI:47013"/>
        <dbReference type="ChEBI" id="CHEBI:78346"/>
        <dbReference type="ChEBI" id="CHEBI:456216"/>
        <dbReference type="EC" id="2.7.1.15"/>
    </reaction>
</comment>
<dbReference type="EC" id="2.7.1.15" evidence="2 12"/>
<comment type="pathway">
    <text evidence="12">Carbohydrate metabolism; D-ribose degradation; D-ribose 5-phosphate from beta-D-ribopyranose: step 2/2.</text>
</comment>
<feature type="domain" description="Carbohydrate kinase PfkB" evidence="13">
    <location>
        <begin position="9"/>
        <end position="302"/>
    </location>
</feature>